<dbReference type="GO" id="GO:0005886">
    <property type="term" value="C:plasma membrane"/>
    <property type="evidence" value="ECO:0007669"/>
    <property type="project" value="UniProtKB-SubCell"/>
</dbReference>
<comment type="similarity">
    <text evidence="2 8">Belongs to the lactate permease family.</text>
</comment>
<dbReference type="RefSeq" id="WP_068131284.1">
    <property type="nucleotide sequence ID" value="NZ_CP042914.1"/>
</dbReference>
<feature type="transmembrane region" description="Helical" evidence="8">
    <location>
        <begin position="57"/>
        <end position="81"/>
    </location>
</feature>
<keyword evidence="7 8" id="KW-0472">Membrane</keyword>
<evidence type="ECO:0000256" key="9">
    <source>
        <dbReference type="SAM" id="MobiDB-lite"/>
    </source>
</evidence>
<dbReference type="GO" id="GO:0015295">
    <property type="term" value="F:solute:proton symporter activity"/>
    <property type="evidence" value="ECO:0007669"/>
    <property type="project" value="TreeGrafter"/>
</dbReference>
<evidence type="ECO:0000256" key="8">
    <source>
        <dbReference type="RuleBase" id="RU365092"/>
    </source>
</evidence>
<dbReference type="InterPro" id="IPR003804">
    <property type="entry name" value="Lactate_perm"/>
</dbReference>
<keyword evidence="4 8" id="KW-1003">Cell membrane</keyword>
<keyword evidence="6 8" id="KW-1133">Transmembrane helix</keyword>
<keyword evidence="3 8" id="KW-0813">Transport</keyword>
<keyword evidence="11" id="KW-1185">Reference proteome</keyword>
<evidence type="ECO:0000313" key="10">
    <source>
        <dbReference type="EMBL" id="QEG43206.1"/>
    </source>
</evidence>
<dbReference type="AlphaFoldDB" id="A0A5B9R1C1"/>
<evidence type="ECO:0000256" key="4">
    <source>
        <dbReference type="ARBA" id="ARBA00022475"/>
    </source>
</evidence>
<sequence length="582" mass="61312">MPALLALTPIALVGLLLVGFRWPASRAMPVSFAATVLLALGYWQVPAVQVAAASAKGLIISVSLLYIIFGAILMLETLRASGAIAVIRSSFSSITADQRAQVIIVAWLFGSFMEGAAGFGTAAAVCVPLLVALRVPALAAATAGMLIQSTPVSFGAVGTPILIGVDKGLSGSAAAQQYAVAENLAWSELLHQIGIKVATLHCAAGCLIPVIVVCVLTRYYGPNRSWREGFAVWRFALLASFAMTVPYLLTAIFLGPEFPSLVGALVGLALVSVAARRGWGLPDRSEPWTFGDPAAWPQQWNGTLQDDASHDGRADDRRGDVGREDDSRDDESRGDQPPRFGALRAWTPYLLVALLLAATRLIPGAPRWLKQASLSFEQIFGSESVSVSIEPLYLPGSVFLVVSLLTYFLHRIDPAAYRGAWRRSGRVLRAASVALLFAVPMVQVFIHSDGGSGGLAKMPVVLAAGAAQWIGSGWPLVAPLIGGLGAFAAGSNTFSNMMFSEFQFAVAQRIGMDPQWGVALQAVGGAAGNMICVHNVVAACAVVGLLGREGLVLRKTIVPFLYYIAVTGAIGWALSHTTPLPP</sequence>
<organism evidence="10 11">
    <name type="scientific">Roseimaritima ulvae</name>
    <dbReference type="NCBI Taxonomy" id="980254"/>
    <lineage>
        <taxon>Bacteria</taxon>
        <taxon>Pseudomonadati</taxon>
        <taxon>Planctomycetota</taxon>
        <taxon>Planctomycetia</taxon>
        <taxon>Pirellulales</taxon>
        <taxon>Pirellulaceae</taxon>
        <taxon>Roseimaritima</taxon>
    </lineage>
</organism>
<feature type="transmembrane region" description="Helical" evidence="8">
    <location>
        <begin position="557"/>
        <end position="575"/>
    </location>
</feature>
<accession>A0A5B9R1C1</accession>
<feature type="transmembrane region" description="Helical" evidence="8">
    <location>
        <begin position="466"/>
        <end position="489"/>
    </location>
</feature>
<evidence type="ECO:0000256" key="7">
    <source>
        <dbReference type="ARBA" id="ARBA00023136"/>
    </source>
</evidence>
<dbReference type="Pfam" id="PF02652">
    <property type="entry name" value="Lactate_perm"/>
    <property type="match status" value="2"/>
</dbReference>
<protein>
    <recommendedName>
        <fullName evidence="8">L-lactate permease</fullName>
    </recommendedName>
</protein>
<evidence type="ECO:0000256" key="6">
    <source>
        <dbReference type="ARBA" id="ARBA00022989"/>
    </source>
</evidence>
<evidence type="ECO:0000256" key="3">
    <source>
        <dbReference type="ARBA" id="ARBA00022448"/>
    </source>
</evidence>
<feature type="transmembrane region" description="Helical" evidence="8">
    <location>
        <begin position="392"/>
        <end position="409"/>
    </location>
</feature>
<dbReference type="EMBL" id="CP042914">
    <property type="protein sequence ID" value="QEG43206.1"/>
    <property type="molecule type" value="Genomic_DNA"/>
</dbReference>
<name>A0A5B9R1C1_9BACT</name>
<evidence type="ECO:0000256" key="2">
    <source>
        <dbReference type="ARBA" id="ARBA00010100"/>
    </source>
</evidence>
<keyword evidence="5 8" id="KW-0812">Transmembrane</keyword>
<dbReference type="KEGG" id="rul:UC8_52520"/>
<comment type="subcellular location">
    <subcellularLocation>
        <location evidence="1 8">Cell membrane</location>
        <topology evidence="1 8">Multi-pass membrane protein</topology>
    </subcellularLocation>
</comment>
<dbReference type="OrthoDB" id="9761056at2"/>
<feature type="region of interest" description="Disordered" evidence="9">
    <location>
        <begin position="291"/>
        <end position="339"/>
    </location>
</feature>
<feature type="transmembrane region" description="Helical" evidence="8">
    <location>
        <begin position="232"/>
        <end position="252"/>
    </location>
</feature>
<feature type="transmembrane region" description="Helical" evidence="8">
    <location>
        <begin position="198"/>
        <end position="220"/>
    </location>
</feature>
<gene>
    <name evidence="10" type="primary">lutP</name>
    <name evidence="10" type="ORF">UC8_52520</name>
</gene>
<feature type="transmembrane region" description="Helical" evidence="8">
    <location>
        <begin position="430"/>
        <end position="446"/>
    </location>
</feature>
<comment type="function">
    <text evidence="8">Uptake of L-lactate across the membrane. Can also transport D-lactate and glycolate.</text>
</comment>
<proteinExistence type="inferred from homology"/>
<dbReference type="GO" id="GO:0015129">
    <property type="term" value="F:lactate transmembrane transporter activity"/>
    <property type="evidence" value="ECO:0007669"/>
    <property type="project" value="UniProtKB-UniRule"/>
</dbReference>
<feature type="compositionally biased region" description="Basic and acidic residues" evidence="9">
    <location>
        <begin position="307"/>
        <end position="336"/>
    </location>
</feature>
<comment type="caution">
    <text evidence="8">Lacks conserved residue(s) required for the propagation of feature annotation.</text>
</comment>
<evidence type="ECO:0000256" key="1">
    <source>
        <dbReference type="ARBA" id="ARBA00004651"/>
    </source>
</evidence>
<dbReference type="PANTHER" id="PTHR30003">
    <property type="entry name" value="L-LACTATE PERMEASE"/>
    <property type="match status" value="1"/>
</dbReference>
<reference evidence="10 11" key="1">
    <citation type="submission" date="2019-08" db="EMBL/GenBank/DDBJ databases">
        <title>Deep-cultivation of Planctomycetes and their phenomic and genomic characterization uncovers novel biology.</title>
        <authorList>
            <person name="Wiegand S."/>
            <person name="Jogler M."/>
            <person name="Boedeker C."/>
            <person name="Pinto D."/>
            <person name="Vollmers J."/>
            <person name="Rivas-Marin E."/>
            <person name="Kohn T."/>
            <person name="Peeters S.H."/>
            <person name="Heuer A."/>
            <person name="Rast P."/>
            <person name="Oberbeckmann S."/>
            <person name="Bunk B."/>
            <person name="Jeske O."/>
            <person name="Meyerdierks A."/>
            <person name="Storesund J.E."/>
            <person name="Kallscheuer N."/>
            <person name="Luecker S."/>
            <person name="Lage O.M."/>
            <person name="Pohl T."/>
            <person name="Merkel B.J."/>
            <person name="Hornburger P."/>
            <person name="Mueller R.-W."/>
            <person name="Bruemmer F."/>
            <person name="Labrenz M."/>
            <person name="Spormann A.M."/>
            <person name="Op den Camp H."/>
            <person name="Overmann J."/>
            <person name="Amann R."/>
            <person name="Jetten M.S.M."/>
            <person name="Mascher T."/>
            <person name="Medema M.H."/>
            <person name="Devos D.P."/>
            <person name="Kaster A.-K."/>
            <person name="Ovreas L."/>
            <person name="Rohde M."/>
            <person name="Galperin M.Y."/>
            <person name="Jogler C."/>
        </authorList>
    </citation>
    <scope>NUCLEOTIDE SEQUENCE [LARGE SCALE GENOMIC DNA]</scope>
    <source>
        <strain evidence="10 11">UC8</strain>
    </source>
</reference>
<feature type="transmembrane region" description="Helical" evidence="8">
    <location>
        <begin position="102"/>
        <end position="131"/>
    </location>
</feature>
<feature type="transmembrane region" description="Helical" evidence="8">
    <location>
        <begin position="258"/>
        <end position="275"/>
    </location>
</feature>
<feature type="transmembrane region" description="Helical" evidence="8">
    <location>
        <begin position="343"/>
        <end position="362"/>
    </location>
</feature>
<dbReference type="Proteomes" id="UP000325286">
    <property type="component" value="Chromosome"/>
</dbReference>
<dbReference type="PANTHER" id="PTHR30003:SF0">
    <property type="entry name" value="GLYCOLATE PERMEASE GLCA-RELATED"/>
    <property type="match status" value="1"/>
</dbReference>
<evidence type="ECO:0000256" key="5">
    <source>
        <dbReference type="ARBA" id="ARBA00022692"/>
    </source>
</evidence>
<evidence type="ECO:0000313" key="11">
    <source>
        <dbReference type="Proteomes" id="UP000325286"/>
    </source>
</evidence>